<keyword evidence="3" id="KW-1185">Reference proteome</keyword>
<feature type="transmembrane region" description="Helical" evidence="1">
    <location>
        <begin position="12"/>
        <end position="31"/>
    </location>
</feature>
<evidence type="ECO:0000313" key="3">
    <source>
        <dbReference type="Proteomes" id="UP000008748"/>
    </source>
</evidence>
<keyword evidence="1" id="KW-0472">Membrane</keyword>
<evidence type="ECO:0000313" key="2">
    <source>
        <dbReference type="EMBL" id="EJF74277.1"/>
    </source>
</evidence>
<name>J1IRW3_9HYPH</name>
<gene>
    <name evidence="2" type="ORF">ME7_01553</name>
</gene>
<reference evidence="2 3" key="1">
    <citation type="submission" date="2012-03" db="EMBL/GenBank/DDBJ databases">
        <title>The Genome Sequence of Bartonella birtlesii LL-WM9.</title>
        <authorList>
            <consortium name="The Broad Institute Genome Sequencing Platform"/>
            <consortium name="The Broad Institute Genome Sequencing Center for Infectious Disease"/>
            <person name="Feldgarden M."/>
            <person name="Kirby J."/>
            <person name="Kosoy M."/>
            <person name="Birtles R."/>
            <person name="Probert W.S."/>
            <person name="Chiaraviglio L."/>
            <person name="Young S.K."/>
            <person name="Zeng Q."/>
            <person name="Gargeya S."/>
            <person name="Fitzgerald M."/>
            <person name="Haas B."/>
            <person name="Abouelleil A."/>
            <person name="Alvarado L."/>
            <person name="Arachchi H.M."/>
            <person name="Berlin A."/>
            <person name="Chapman S.B."/>
            <person name="Gearin G."/>
            <person name="Goldberg J."/>
            <person name="Griggs A."/>
            <person name="Gujja S."/>
            <person name="Hansen M."/>
            <person name="Heiman D."/>
            <person name="Howarth C."/>
            <person name="Larimer J."/>
            <person name="Lui A."/>
            <person name="MacDonald P.J.P."/>
            <person name="McCowen C."/>
            <person name="Montmayeur A."/>
            <person name="Murphy C."/>
            <person name="Neiman D."/>
            <person name="Pearson M."/>
            <person name="Priest M."/>
            <person name="Roberts A."/>
            <person name="Saif S."/>
            <person name="Shea T."/>
            <person name="Sisk P."/>
            <person name="Stolte C."/>
            <person name="Sykes S."/>
            <person name="Wortman J."/>
            <person name="Nusbaum C."/>
            <person name="Birren B."/>
        </authorList>
    </citation>
    <scope>NUCLEOTIDE SEQUENCE [LARGE SCALE GENOMIC DNA]</scope>
    <source>
        <strain evidence="2 3">LL-WM9</strain>
    </source>
</reference>
<keyword evidence="1" id="KW-0812">Transmembrane</keyword>
<organism evidence="2 3">
    <name type="scientific">Bartonella birtlesii LL-WM9</name>
    <dbReference type="NCBI Taxonomy" id="1094552"/>
    <lineage>
        <taxon>Bacteria</taxon>
        <taxon>Pseudomonadati</taxon>
        <taxon>Pseudomonadota</taxon>
        <taxon>Alphaproteobacteria</taxon>
        <taxon>Hyphomicrobiales</taxon>
        <taxon>Bartonellaceae</taxon>
        <taxon>Bartonella</taxon>
    </lineage>
</organism>
<sequence>MIQKEKCGGKKSLNGIVIFVFTKLNILYQTLSSPPNNAYQSYLCLKNPIKKFLKATLFPYPMLKISKEYARGIFKQKVLHTLMKSVTL</sequence>
<proteinExistence type="predicted"/>
<keyword evidence="1" id="KW-1133">Transmembrane helix</keyword>
<protein>
    <submittedName>
        <fullName evidence="2">Uncharacterized protein</fullName>
    </submittedName>
</protein>
<dbReference type="HOGENOM" id="CLU_2462816_0_0_5"/>
<dbReference type="Proteomes" id="UP000008748">
    <property type="component" value="Unassembled WGS sequence"/>
</dbReference>
<dbReference type="AlphaFoldDB" id="J1IRW3"/>
<dbReference type="EMBL" id="AIMC01000045">
    <property type="protein sequence ID" value="EJF74277.1"/>
    <property type="molecule type" value="Genomic_DNA"/>
</dbReference>
<accession>J1IRW3</accession>
<comment type="caution">
    <text evidence="2">The sequence shown here is derived from an EMBL/GenBank/DDBJ whole genome shotgun (WGS) entry which is preliminary data.</text>
</comment>
<evidence type="ECO:0000256" key="1">
    <source>
        <dbReference type="SAM" id="Phobius"/>
    </source>
</evidence>